<reference evidence="2 3" key="1">
    <citation type="submission" date="2014-04" db="EMBL/GenBank/DDBJ databases">
        <title>Evolutionary Origins and Diversification of the Mycorrhizal Mutualists.</title>
        <authorList>
            <consortium name="DOE Joint Genome Institute"/>
            <consortium name="Mycorrhizal Genomics Consortium"/>
            <person name="Kohler A."/>
            <person name="Kuo A."/>
            <person name="Nagy L.G."/>
            <person name="Floudas D."/>
            <person name="Copeland A."/>
            <person name="Barry K.W."/>
            <person name="Cichocki N."/>
            <person name="Veneault-Fourrey C."/>
            <person name="LaButti K."/>
            <person name="Lindquist E.A."/>
            <person name="Lipzen A."/>
            <person name="Lundell T."/>
            <person name="Morin E."/>
            <person name="Murat C."/>
            <person name="Riley R."/>
            <person name="Ohm R."/>
            <person name="Sun H."/>
            <person name="Tunlid A."/>
            <person name="Henrissat B."/>
            <person name="Grigoriev I.V."/>
            <person name="Hibbett D.S."/>
            <person name="Martin F."/>
        </authorList>
    </citation>
    <scope>NUCLEOTIDE SEQUENCE [LARGE SCALE GENOMIC DNA]</scope>
    <source>
        <strain evidence="2 3">MD-312</strain>
    </source>
</reference>
<evidence type="ECO:0008006" key="4">
    <source>
        <dbReference type="Google" id="ProtNLM"/>
    </source>
</evidence>
<evidence type="ECO:0000313" key="3">
    <source>
        <dbReference type="Proteomes" id="UP000053820"/>
    </source>
</evidence>
<evidence type="ECO:0000313" key="2">
    <source>
        <dbReference type="EMBL" id="KIJ64844.1"/>
    </source>
</evidence>
<dbReference type="AlphaFoldDB" id="A0A0C9VGW8"/>
<proteinExistence type="predicted"/>
<gene>
    <name evidence="2" type="ORF">HYDPIDRAFT_111481</name>
</gene>
<feature type="chain" id="PRO_5002204655" description="Secreted protein" evidence="1">
    <location>
        <begin position="24"/>
        <end position="60"/>
    </location>
</feature>
<protein>
    <recommendedName>
        <fullName evidence="4">Secreted protein</fullName>
    </recommendedName>
</protein>
<feature type="signal peptide" evidence="1">
    <location>
        <begin position="1"/>
        <end position="23"/>
    </location>
</feature>
<dbReference type="Proteomes" id="UP000053820">
    <property type="component" value="Unassembled WGS sequence"/>
</dbReference>
<dbReference type="PROSITE" id="PS51257">
    <property type="entry name" value="PROKAR_LIPOPROTEIN"/>
    <property type="match status" value="1"/>
</dbReference>
<evidence type="ECO:0000256" key="1">
    <source>
        <dbReference type="SAM" id="SignalP"/>
    </source>
</evidence>
<keyword evidence="1" id="KW-0732">Signal</keyword>
<accession>A0A0C9VGW8</accession>
<sequence length="60" mass="6649">MNLKKRTPFFVLSLSSACSGSSALKLQMRGCLSVCHVVLACLFFRDERCVGATIRRHTTT</sequence>
<keyword evidence="3" id="KW-1185">Reference proteome</keyword>
<dbReference type="HOGENOM" id="CLU_2942045_0_0_1"/>
<dbReference type="EMBL" id="KN839845">
    <property type="protein sequence ID" value="KIJ64844.1"/>
    <property type="molecule type" value="Genomic_DNA"/>
</dbReference>
<organism evidence="2 3">
    <name type="scientific">Hydnomerulius pinastri MD-312</name>
    <dbReference type="NCBI Taxonomy" id="994086"/>
    <lineage>
        <taxon>Eukaryota</taxon>
        <taxon>Fungi</taxon>
        <taxon>Dikarya</taxon>
        <taxon>Basidiomycota</taxon>
        <taxon>Agaricomycotina</taxon>
        <taxon>Agaricomycetes</taxon>
        <taxon>Agaricomycetidae</taxon>
        <taxon>Boletales</taxon>
        <taxon>Boletales incertae sedis</taxon>
        <taxon>Leucogyrophana</taxon>
    </lineage>
</organism>
<name>A0A0C9VGW8_9AGAM</name>